<dbReference type="EC" id="2.1.1.222" evidence="5"/>
<dbReference type="NCBIfam" id="TIGR01983">
    <property type="entry name" value="UbiG"/>
    <property type="match status" value="1"/>
</dbReference>
<dbReference type="PANTHER" id="PTHR43464">
    <property type="entry name" value="METHYLTRANSFERASE"/>
    <property type="match status" value="1"/>
</dbReference>
<proteinExistence type="inferred from homology"/>
<dbReference type="HAMAP" id="MF_00472">
    <property type="entry name" value="UbiG"/>
    <property type="match status" value="1"/>
</dbReference>
<evidence type="ECO:0000313" key="5">
    <source>
        <dbReference type="EMBL" id="VAW37635.1"/>
    </source>
</evidence>
<dbReference type="GO" id="GO:0032259">
    <property type="term" value="P:methylation"/>
    <property type="evidence" value="ECO:0007669"/>
    <property type="project" value="UniProtKB-KW"/>
</dbReference>
<organism evidence="5">
    <name type="scientific">hydrothermal vent metagenome</name>
    <dbReference type="NCBI Taxonomy" id="652676"/>
    <lineage>
        <taxon>unclassified sequences</taxon>
        <taxon>metagenomes</taxon>
        <taxon>ecological metagenomes</taxon>
    </lineage>
</organism>
<dbReference type="GO" id="GO:0102208">
    <property type="term" value="F:2-polyprenyl-6-hydroxyphenol methylase activity"/>
    <property type="evidence" value="ECO:0007669"/>
    <property type="project" value="UniProtKB-EC"/>
</dbReference>
<name>A0A3B0V277_9ZZZZ</name>
<dbReference type="SUPFAM" id="SSF53335">
    <property type="entry name" value="S-adenosyl-L-methionine-dependent methyltransferases"/>
    <property type="match status" value="1"/>
</dbReference>
<protein>
    <submittedName>
        <fullName evidence="5">3-demethylubiquinol 3-O-methyltransferase @ 2-polyprenyl-6-hydroxyphenyl methylase</fullName>
        <ecNumber evidence="5">2.1.1.222</ecNumber>
        <ecNumber evidence="5">2.1.1.64</ecNumber>
    </submittedName>
</protein>
<evidence type="ECO:0000256" key="3">
    <source>
        <dbReference type="ARBA" id="ARBA00022688"/>
    </source>
</evidence>
<reference evidence="5" key="1">
    <citation type="submission" date="2018-06" db="EMBL/GenBank/DDBJ databases">
        <authorList>
            <person name="Zhirakovskaya E."/>
        </authorList>
    </citation>
    <scope>NUCLEOTIDE SEQUENCE</scope>
</reference>
<dbReference type="Pfam" id="PF13489">
    <property type="entry name" value="Methyltransf_23"/>
    <property type="match status" value="1"/>
</dbReference>
<keyword evidence="4" id="KW-0949">S-adenosyl-L-methionine</keyword>
<dbReference type="InterPro" id="IPR010233">
    <property type="entry name" value="UbiG_MeTrfase"/>
</dbReference>
<dbReference type="InterPro" id="IPR029063">
    <property type="entry name" value="SAM-dependent_MTases_sf"/>
</dbReference>
<evidence type="ECO:0000256" key="2">
    <source>
        <dbReference type="ARBA" id="ARBA00022679"/>
    </source>
</evidence>
<dbReference type="GO" id="GO:0010420">
    <property type="term" value="F:polyprenyldihydroxybenzoate methyltransferase activity"/>
    <property type="evidence" value="ECO:0007669"/>
    <property type="project" value="InterPro"/>
</dbReference>
<dbReference type="Gene3D" id="3.40.50.150">
    <property type="entry name" value="Vaccinia Virus protein VP39"/>
    <property type="match status" value="1"/>
</dbReference>
<accession>A0A3B0V277</accession>
<dbReference type="GO" id="GO:0061542">
    <property type="term" value="F:3-demethylubiquinol 3-O-methyltransferase activity"/>
    <property type="evidence" value="ECO:0007669"/>
    <property type="project" value="UniProtKB-EC"/>
</dbReference>
<dbReference type="CDD" id="cd02440">
    <property type="entry name" value="AdoMet_MTases"/>
    <property type="match status" value="1"/>
</dbReference>
<dbReference type="EMBL" id="UOEZ01000057">
    <property type="protein sequence ID" value="VAW37635.1"/>
    <property type="molecule type" value="Genomic_DNA"/>
</dbReference>
<sequence length="229" mass="25101">MEEHFDTFKKDWWDPEGRLKSLHTINPLRFGYFSEKASEFAGGLSGKRVLDIGCGGGILSESFAKEGAVVTGIDLAPSAIEAASEHAAEGGLEIEYRVATVAELAKERPEYYDTIACSEVVEHVDDLEGFLKDALGMLKPGGIFFFSTINKTLRAKFLAVFVAEDILGMIPPGTHDSAKFVRPSELVRILKDNSVETEELKGMSFSPLSFEFRISSDTSVNYLGYGLKS</sequence>
<dbReference type="EC" id="2.1.1.64" evidence="5"/>
<evidence type="ECO:0000256" key="4">
    <source>
        <dbReference type="ARBA" id="ARBA00022691"/>
    </source>
</evidence>
<evidence type="ECO:0000256" key="1">
    <source>
        <dbReference type="ARBA" id="ARBA00022603"/>
    </source>
</evidence>
<gene>
    <name evidence="5" type="ORF">MNBD_DELTA02-439</name>
</gene>
<keyword evidence="3" id="KW-0831">Ubiquinone biosynthesis</keyword>
<dbReference type="PANTHER" id="PTHR43464:SF19">
    <property type="entry name" value="UBIQUINONE BIOSYNTHESIS O-METHYLTRANSFERASE, MITOCHONDRIAL"/>
    <property type="match status" value="1"/>
</dbReference>
<dbReference type="AlphaFoldDB" id="A0A3B0V277"/>
<keyword evidence="1 5" id="KW-0489">Methyltransferase</keyword>
<keyword evidence="2 5" id="KW-0808">Transferase</keyword>